<protein>
    <submittedName>
        <fullName evidence="2">NADH dehydrogenase subunit 4L</fullName>
    </submittedName>
</protein>
<dbReference type="Gene3D" id="1.10.287.3510">
    <property type="match status" value="1"/>
</dbReference>
<gene>
    <name evidence="2" type="primary">ND4L</name>
</gene>
<geneLocation type="mitochondrion" evidence="2"/>
<organism evidence="2">
    <name type="scientific">Uncinaria sanguinis</name>
    <dbReference type="NCBI Taxonomy" id="1487351"/>
    <lineage>
        <taxon>Eukaryota</taxon>
        <taxon>Metazoa</taxon>
        <taxon>Ecdysozoa</taxon>
        <taxon>Nematoda</taxon>
        <taxon>Chromadorea</taxon>
        <taxon>Rhabditida</taxon>
        <taxon>Rhabditina</taxon>
        <taxon>Rhabditomorpha</taxon>
        <taxon>Strongyloidea</taxon>
        <taxon>Ancylostomatidae</taxon>
        <taxon>Ancylostomatinae</taxon>
        <taxon>Uncinaria</taxon>
    </lineage>
</organism>
<keyword evidence="1" id="KW-0812">Transmembrane</keyword>
<dbReference type="AlphaFoldDB" id="A0A088BXL9"/>
<dbReference type="EMBL" id="KF924757">
    <property type="protein sequence ID" value="AHI51921.1"/>
    <property type="molecule type" value="Genomic_DNA"/>
</dbReference>
<evidence type="ECO:0000256" key="1">
    <source>
        <dbReference type="SAM" id="Phobius"/>
    </source>
</evidence>
<dbReference type="RefSeq" id="YP_009092001.1">
    <property type="nucleotide sequence ID" value="NC_025267.1"/>
</dbReference>
<evidence type="ECO:0000313" key="2">
    <source>
        <dbReference type="EMBL" id="AHI51921.1"/>
    </source>
</evidence>
<accession>A0A088BXL9</accession>
<name>A0A088BXL9_9BILA</name>
<proteinExistence type="predicted"/>
<keyword evidence="2" id="KW-0496">Mitochondrion</keyword>
<keyword evidence="1" id="KW-0472">Membrane</keyword>
<feature type="transmembrane region" description="Helical" evidence="1">
    <location>
        <begin position="46"/>
        <end position="67"/>
    </location>
</feature>
<keyword evidence="1" id="KW-1133">Transmembrane helix</keyword>
<feature type="transmembrane region" description="Helical" evidence="1">
    <location>
        <begin position="15"/>
        <end position="34"/>
    </location>
</feature>
<sequence length="77" mass="9327">MIFLFISLFMLFFKWHRFIFVLIALEFMMMSLFLKLMGLLTEIMFFYFMCFSVISSILGMVIMVGMMKFYGNDFCIF</sequence>
<reference evidence="2" key="1">
    <citation type="journal article" date="2014" name="Infect. Genet. Evol.">
        <title>Unexpected absence of genetic separation of a highly diverse population of hookworms from geographically isolated hosts.</title>
        <authorList>
            <person name="Haynes B.T."/>
            <person name="Marcus A.D."/>
            <person name="Higgins D.P."/>
            <person name="Gongora J."/>
            <person name="Gray R."/>
            <person name="Slapeta J."/>
        </authorList>
    </citation>
    <scope>NUCLEOTIDE SEQUENCE</scope>
</reference>
<dbReference type="GeneID" id="21953587"/>